<proteinExistence type="predicted"/>
<dbReference type="EMBL" id="JBHTHU010000005">
    <property type="protein sequence ID" value="MFD0749702.1"/>
    <property type="molecule type" value="Genomic_DNA"/>
</dbReference>
<dbReference type="PANTHER" id="PTHR23028">
    <property type="entry name" value="ACETYLTRANSFERASE"/>
    <property type="match status" value="1"/>
</dbReference>
<evidence type="ECO:0000313" key="5">
    <source>
        <dbReference type="Proteomes" id="UP001596958"/>
    </source>
</evidence>
<feature type="transmembrane region" description="Helical" evidence="1">
    <location>
        <begin position="147"/>
        <end position="164"/>
    </location>
</feature>
<evidence type="ECO:0000259" key="2">
    <source>
        <dbReference type="Pfam" id="PF01757"/>
    </source>
</evidence>
<keyword evidence="5" id="KW-1185">Reference proteome</keyword>
<keyword evidence="4" id="KW-0012">Acyltransferase</keyword>
<dbReference type="InterPro" id="IPR002656">
    <property type="entry name" value="Acyl_transf_3_dom"/>
</dbReference>
<dbReference type="InterPro" id="IPR050879">
    <property type="entry name" value="Acyltransferase_3"/>
</dbReference>
<feature type="transmembrane region" description="Helical" evidence="1">
    <location>
        <begin position="12"/>
        <end position="31"/>
    </location>
</feature>
<keyword evidence="1" id="KW-0472">Membrane</keyword>
<feature type="transmembrane region" description="Helical" evidence="1">
    <location>
        <begin position="78"/>
        <end position="98"/>
    </location>
</feature>
<gene>
    <name evidence="4" type="ORF">ACFQZS_06085</name>
</gene>
<keyword evidence="1" id="KW-1133">Transmembrane helix</keyword>
<feature type="transmembrane region" description="Helical" evidence="1">
    <location>
        <begin position="37"/>
        <end position="57"/>
    </location>
</feature>
<dbReference type="EC" id="2.3.1.-" evidence="4"/>
<dbReference type="InterPro" id="IPR043968">
    <property type="entry name" value="SGNH"/>
</dbReference>
<keyword evidence="1" id="KW-0812">Transmembrane</keyword>
<feature type="transmembrane region" description="Helical" evidence="1">
    <location>
        <begin position="258"/>
        <end position="277"/>
    </location>
</feature>
<organism evidence="4 5">
    <name type="scientific">Mucilaginibacter calamicampi</name>
    <dbReference type="NCBI Taxonomy" id="1302352"/>
    <lineage>
        <taxon>Bacteria</taxon>
        <taxon>Pseudomonadati</taxon>
        <taxon>Bacteroidota</taxon>
        <taxon>Sphingobacteriia</taxon>
        <taxon>Sphingobacteriales</taxon>
        <taxon>Sphingobacteriaceae</taxon>
        <taxon>Mucilaginibacter</taxon>
    </lineage>
</organism>
<feature type="domain" description="SGNH" evidence="3">
    <location>
        <begin position="408"/>
        <end position="606"/>
    </location>
</feature>
<protein>
    <submittedName>
        <fullName evidence="4">Acyltransferase family protein</fullName>
        <ecNumber evidence="4">2.3.1.-</ecNumber>
    </submittedName>
</protein>
<keyword evidence="4" id="KW-0808">Transferase</keyword>
<evidence type="ECO:0000256" key="1">
    <source>
        <dbReference type="SAM" id="Phobius"/>
    </source>
</evidence>
<dbReference type="Pfam" id="PF01757">
    <property type="entry name" value="Acyl_transf_3"/>
    <property type="match status" value="1"/>
</dbReference>
<reference evidence="5" key="1">
    <citation type="journal article" date="2019" name="Int. J. Syst. Evol. Microbiol.">
        <title>The Global Catalogue of Microorganisms (GCM) 10K type strain sequencing project: providing services to taxonomists for standard genome sequencing and annotation.</title>
        <authorList>
            <consortium name="The Broad Institute Genomics Platform"/>
            <consortium name="The Broad Institute Genome Sequencing Center for Infectious Disease"/>
            <person name="Wu L."/>
            <person name="Ma J."/>
        </authorList>
    </citation>
    <scope>NUCLEOTIDE SEQUENCE [LARGE SCALE GENOMIC DNA]</scope>
    <source>
        <strain evidence="5">CCUG 63418</strain>
    </source>
</reference>
<dbReference type="Proteomes" id="UP001596958">
    <property type="component" value="Unassembled WGS sequence"/>
</dbReference>
<dbReference type="GO" id="GO:0016746">
    <property type="term" value="F:acyltransferase activity"/>
    <property type="evidence" value="ECO:0007669"/>
    <property type="project" value="UniProtKB-KW"/>
</dbReference>
<dbReference type="RefSeq" id="WP_377098302.1">
    <property type="nucleotide sequence ID" value="NZ_JBHTHU010000005.1"/>
</dbReference>
<comment type="caution">
    <text evidence="4">The sequence shown here is derived from an EMBL/GenBank/DDBJ whole genome shotgun (WGS) entry which is preliminary data.</text>
</comment>
<evidence type="ECO:0000313" key="4">
    <source>
        <dbReference type="EMBL" id="MFD0749702.1"/>
    </source>
</evidence>
<feature type="transmembrane region" description="Helical" evidence="1">
    <location>
        <begin position="225"/>
        <end position="246"/>
    </location>
</feature>
<name>A0ABW2YTP9_9SPHI</name>
<dbReference type="PANTHER" id="PTHR23028:SF53">
    <property type="entry name" value="ACYL_TRANSF_3 DOMAIN-CONTAINING PROTEIN"/>
    <property type="match status" value="1"/>
</dbReference>
<sequence>MSHTKQLNFRYDINALRAIAVIGVLLFHYKVPYLDGGFAGVDVFFVISGYLMSKIIINGLHRDNFSILEFYGRRFKRIVPALLGLVLGLTIVGFFIYFPVNYQVNEQNAAASILFISNLVYWKSAGYFADASDTNILLHTWSLSVEWQFYIIYPIILLLVNQFIKSKAQYIYAFIAVTLAGYAVAIWYTTVDKDGSFFLLHSRAWEMMLGGLAFLCEDMAQKIKLLIRQIIAIAGYLAIFLCFYLLKSSMDWPGGYTIIPVFAAFLIIAANCGFKALRFGVVQFTGKISYSLYLWHWPVYVIAQYLGFSLNPTTVISLTAISFVLGYLSFKYIESFNYSGNRPILVGALVLLIVTGSFSYFEVNKIAFKHDALMVAGYIKRHPYDTRIDSRGCFLTTKHKVIGEFNEAACLSISPAGKNFLLIGDSHSADLSEAFRARFKDQNINIMVATASGCSPFIDQKKGKRLCRELMNYTFKVFVAKNADKIDGVIISANWVNRGKRSVLQKDLDSTLAYLKTFNINTILIGQNEIYSVTYPVLKAKELQFNKKLTDVYVNKDCYNVNNFMKQKFKPYYIEIINKTTLPALGTDYGPYMFDKDHFTPYGAGLAITKILANPIAKRFFN</sequence>
<evidence type="ECO:0000259" key="3">
    <source>
        <dbReference type="Pfam" id="PF19040"/>
    </source>
</evidence>
<accession>A0ABW2YTP9</accession>
<feature type="domain" description="Acyltransferase 3" evidence="2">
    <location>
        <begin position="11"/>
        <end position="328"/>
    </location>
</feature>
<feature type="transmembrane region" description="Helical" evidence="1">
    <location>
        <begin position="314"/>
        <end position="332"/>
    </location>
</feature>
<dbReference type="Pfam" id="PF19040">
    <property type="entry name" value="SGNH"/>
    <property type="match status" value="1"/>
</dbReference>
<feature type="transmembrane region" description="Helical" evidence="1">
    <location>
        <begin position="344"/>
        <end position="361"/>
    </location>
</feature>
<feature type="transmembrane region" description="Helical" evidence="1">
    <location>
        <begin position="171"/>
        <end position="190"/>
    </location>
</feature>